<dbReference type="InterPro" id="IPR027417">
    <property type="entry name" value="P-loop_NTPase"/>
</dbReference>
<protein>
    <recommendedName>
        <fullName evidence="2">DNA2/NAM7 helicase-like C-terminal domain-containing protein</fullName>
    </recommendedName>
</protein>
<evidence type="ECO:0000256" key="1">
    <source>
        <dbReference type="SAM" id="MobiDB-lite"/>
    </source>
</evidence>
<feature type="compositionally biased region" description="Low complexity" evidence="1">
    <location>
        <begin position="102"/>
        <end position="115"/>
    </location>
</feature>
<accession>A0ABR1YR58</accession>
<reference evidence="3 4" key="1">
    <citation type="submission" date="2024-04" db="EMBL/GenBank/DDBJ databases">
        <title>Phyllosticta paracitricarpa is synonymous to the EU quarantine fungus P. citricarpa based on phylogenomic analyses.</title>
        <authorList>
            <consortium name="Lawrence Berkeley National Laboratory"/>
            <person name="Van Ingen-Buijs V.A."/>
            <person name="Van Westerhoven A.C."/>
            <person name="Haridas S."/>
            <person name="Skiadas P."/>
            <person name="Martin F."/>
            <person name="Groenewald J.Z."/>
            <person name="Crous P.W."/>
            <person name="Seidl M.F."/>
        </authorList>
    </citation>
    <scope>NUCLEOTIDE SEQUENCE [LARGE SCALE GENOMIC DNA]</scope>
    <source>
        <strain evidence="3 4">CBS 123374</strain>
    </source>
</reference>
<dbReference type="Gene3D" id="3.40.50.300">
    <property type="entry name" value="P-loop containing nucleotide triphosphate hydrolases"/>
    <property type="match status" value="1"/>
</dbReference>
<gene>
    <name evidence="3" type="ORF">HDK90DRAFT_259942</name>
</gene>
<keyword evidence="4" id="KW-1185">Reference proteome</keyword>
<dbReference type="Proteomes" id="UP001492380">
    <property type="component" value="Unassembled WGS sequence"/>
</dbReference>
<evidence type="ECO:0000259" key="2">
    <source>
        <dbReference type="Pfam" id="PF13087"/>
    </source>
</evidence>
<dbReference type="Pfam" id="PF13087">
    <property type="entry name" value="AAA_12"/>
    <property type="match status" value="1"/>
</dbReference>
<feature type="region of interest" description="Disordered" evidence="1">
    <location>
        <begin position="46"/>
        <end position="120"/>
    </location>
</feature>
<evidence type="ECO:0000313" key="3">
    <source>
        <dbReference type="EMBL" id="KAK8235927.1"/>
    </source>
</evidence>
<proteinExistence type="predicted"/>
<organism evidence="3 4">
    <name type="scientific">Phyllosticta capitalensis</name>
    <dbReference type="NCBI Taxonomy" id="121624"/>
    <lineage>
        <taxon>Eukaryota</taxon>
        <taxon>Fungi</taxon>
        <taxon>Dikarya</taxon>
        <taxon>Ascomycota</taxon>
        <taxon>Pezizomycotina</taxon>
        <taxon>Dothideomycetes</taxon>
        <taxon>Dothideomycetes incertae sedis</taxon>
        <taxon>Botryosphaeriales</taxon>
        <taxon>Phyllostictaceae</taxon>
        <taxon>Phyllosticta</taxon>
    </lineage>
</organism>
<sequence>MQLLHLPTLSPTRAHNQTLSSPPHLPDHRRFRFSTNPSSSQVIAAFNGFQGDPEPGLQPAAWTPLLPLPSASQPNRSSARRAGIPTGPKASPSTFPSSLETNRSSPRSPRLPLNPTAIPSSFRLQASQRGNKSIMDVRIKTFDSLQSQEYGFRIVNTVRTDGFGFLAAGNRINVAMSSARFGLLVIMRPDLLQEHKRYRASHPRKMELALKAEVKGCII</sequence>
<dbReference type="InterPro" id="IPR041679">
    <property type="entry name" value="DNA2/NAM7-like_C"/>
</dbReference>
<comment type="caution">
    <text evidence="3">The sequence shown here is derived from an EMBL/GenBank/DDBJ whole genome shotgun (WGS) entry which is preliminary data.</text>
</comment>
<feature type="compositionally biased region" description="Polar residues" evidence="1">
    <location>
        <begin position="91"/>
        <end position="101"/>
    </location>
</feature>
<feature type="domain" description="DNA2/NAM7 helicase-like C-terminal" evidence="2">
    <location>
        <begin position="131"/>
        <end position="186"/>
    </location>
</feature>
<evidence type="ECO:0000313" key="4">
    <source>
        <dbReference type="Proteomes" id="UP001492380"/>
    </source>
</evidence>
<dbReference type="EMBL" id="JBBWRZ010000005">
    <property type="protein sequence ID" value="KAK8235927.1"/>
    <property type="molecule type" value="Genomic_DNA"/>
</dbReference>
<name>A0ABR1YR58_9PEZI</name>
<feature type="compositionally biased region" description="Polar residues" evidence="1">
    <location>
        <begin position="9"/>
        <end position="21"/>
    </location>
</feature>
<feature type="region of interest" description="Disordered" evidence="1">
    <location>
        <begin position="1"/>
        <end position="34"/>
    </location>
</feature>